<dbReference type="EMBL" id="CP045226">
    <property type="protein sequence ID" value="QFS44873.1"/>
    <property type="molecule type" value="Genomic_DNA"/>
</dbReference>
<dbReference type="Proteomes" id="UP000326678">
    <property type="component" value="Chromosome Gxm1"/>
</dbReference>
<protein>
    <submittedName>
        <fullName evidence="1">Uncharacterized protein</fullName>
    </submittedName>
</protein>
<proteinExistence type="predicted"/>
<dbReference type="AlphaFoldDB" id="A0A5P8VWS8"/>
<evidence type="ECO:0000313" key="2">
    <source>
        <dbReference type="Proteomes" id="UP000326678"/>
    </source>
</evidence>
<evidence type="ECO:0000313" key="1">
    <source>
        <dbReference type="EMBL" id="QFS44873.1"/>
    </source>
</evidence>
<reference evidence="1 2" key="1">
    <citation type="submission" date="2019-10" db="EMBL/GenBank/DDBJ databases">
        <title>Genomic and transcriptomic insights into the perfect genentic adaptation of a filamentous nitrogen-fixing cyanobacterium to rice fields.</title>
        <authorList>
            <person name="Chen Z."/>
        </authorList>
    </citation>
    <scope>NUCLEOTIDE SEQUENCE [LARGE SCALE GENOMIC DNA]</scope>
    <source>
        <strain evidence="1">CCNUC1</strain>
    </source>
</reference>
<dbReference type="KEGG" id="nsh:GXM_02348"/>
<organism evidence="1 2">
    <name type="scientific">Nostoc sphaeroides CCNUC1</name>
    <dbReference type="NCBI Taxonomy" id="2653204"/>
    <lineage>
        <taxon>Bacteria</taxon>
        <taxon>Bacillati</taxon>
        <taxon>Cyanobacteriota</taxon>
        <taxon>Cyanophyceae</taxon>
        <taxon>Nostocales</taxon>
        <taxon>Nostocaceae</taxon>
        <taxon>Nostoc</taxon>
    </lineage>
</organism>
<accession>A0A5P8VWS8</accession>
<name>A0A5P8VWS8_9NOSO</name>
<gene>
    <name evidence="1" type="ORF">GXM_02348</name>
</gene>
<keyword evidence="2" id="KW-1185">Reference proteome</keyword>
<sequence length="67" mass="7536">MAKIVTSLPIIPVSSRFSKLKIITDELTQLYQTHSRSLSVWAAQAKTDCISDFSQYVENLTSISLFL</sequence>